<accession>A0A5J5CPK0</accession>
<evidence type="ECO:0000313" key="1">
    <source>
        <dbReference type="EMBL" id="KAA8582516.1"/>
    </source>
</evidence>
<sequence>MMLWHDERLDPLGVQLRARRKICRRVYSCPWTKPLRDISSWAVESTILFRSCS</sequence>
<name>A0A5J5CPK0_9PERO</name>
<dbReference type="EMBL" id="VOFY01000019">
    <property type="protein sequence ID" value="KAA8582516.1"/>
    <property type="molecule type" value="Genomic_DNA"/>
</dbReference>
<organism evidence="1 2">
    <name type="scientific">Etheostoma spectabile</name>
    <name type="common">orangethroat darter</name>
    <dbReference type="NCBI Taxonomy" id="54343"/>
    <lineage>
        <taxon>Eukaryota</taxon>
        <taxon>Metazoa</taxon>
        <taxon>Chordata</taxon>
        <taxon>Craniata</taxon>
        <taxon>Vertebrata</taxon>
        <taxon>Euteleostomi</taxon>
        <taxon>Actinopterygii</taxon>
        <taxon>Neopterygii</taxon>
        <taxon>Teleostei</taxon>
        <taxon>Neoteleostei</taxon>
        <taxon>Acanthomorphata</taxon>
        <taxon>Eupercaria</taxon>
        <taxon>Perciformes</taxon>
        <taxon>Percoidei</taxon>
        <taxon>Percidae</taxon>
        <taxon>Etheostomatinae</taxon>
        <taxon>Etheostoma</taxon>
    </lineage>
</organism>
<comment type="caution">
    <text evidence="1">The sequence shown here is derived from an EMBL/GenBank/DDBJ whole genome shotgun (WGS) entry which is preliminary data.</text>
</comment>
<evidence type="ECO:0000313" key="2">
    <source>
        <dbReference type="Proteomes" id="UP000327493"/>
    </source>
</evidence>
<proteinExistence type="predicted"/>
<dbReference type="AlphaFoldDB" id="A0A5J5CPK0"/>
<dbReference type="Proteomes" id="UP000327493">
    <property type="component" value="Chromosome 19"/>
</dbReference>
<reference evidence="1 2" key="1">
    <citation type="submission" date="2019-08" db="EMBL/GenBank/DDBJ databases">
        <title>A chromosome-level genome assembly, high-density linkage maps, and genome scans reveal the genomic architecture of hybrid incompatibilities underlying speciation via character displacement in darters (Percidae: Etheostominae).</title>
        <authorList>
            <person name="Moran R.L."/>
            <person name="Catchen J.M."/>
            <person name="Fuller R.C."/>
        </authorList>
    </citation>
    <scope>NUCLEOTIDE SEQUENCE [LARGE SCALE GENOMIC DNA]</scope>
    <source>
        <strain evidence="1">EspeVRDwgs_2016</strain>
        <tissue evidence="1">Muscle</tissue>
    </source>
</reference>
<gene>
    <name evidence="1" type="ORF">FQN60_006187</name>
</gene>
<keyword evidence="2" id="KW-1185">Reference proteome</keyword>
<protein>
    <submittedName>
        <fullName evidence="1">Uncharacterized protein</fullName>
    </submittedName>
</protein>